<dbReference type="Gene3D" id="2.160.20.10">
    <property type="entry name" value="Single-stranded right-handed beta-helix, Pectin lyase-like"/>
    <property type="match status" value="1"/>
</dbReference>
<protein>
    <recommendedName>
        <fullName evidence="4">Right handed beta helix domain-containing protein</fullName>
    </recommendedName>
</protein>
<comment type="caution">
    <text evidence="2">The sequence shown here is derived from an EMBL/GenBank/DDBJ whole genome shotgun (WGS) entry which is preliminary data.</text>
</comment>
<dbReference type="InterPro" id="IPR012334">
    <property type="entry name" value="Pectin_lyas_fold"/>
</dbReference>
<feature type="signal peptide" evidence="1">
    <location>
        <begin position="1"/>
        <end position="22"/>
    </location>
</feature>
<keyword evidence="3" id="KW-1185">Reference proteome</keyword>
<organism evidence="2 3">
    <name type="scientific">Blattamonas nauphoetae</name>
    <dbReference type="NCBI Taxonomy" id="2049346"/>
    <lineage>
        <taxon>Eukaryota</taxon>
        <taxon>Metamonada</taxon>
        <taxon>Preaxostyla</taxon>
        <taxon>Oxymonadida</taxon>
        <taxon>Blattamonas</taxon>
    </lineage>
</organism>
<sequence length="580" mass="62166">MQMLLFICHILLCHHIQWQSLAKLLDEQSDSRTLILEGNNETELHIEAGSSNRNSLSTSETKNKDILAQTSHTMFILLNSTASLSHMSFDCSVMSSSLATLKWSSVTIGQSQILSNAECSPLIVENTGEGGESCVVIDGCSHWSSTSPSLLPFVSFARSLSSPSIGQHASFGLDCVCISGCGLSLSSTNLVLGSGPLFDFGQIGSANTDLPTISTTLSASSLTNTTSPSLSHRSVSKFRVDWIQRVCGSCMMKSTNHLYGTTINDMNSGGSLLSHNTTFTECHTPSRSSPNTQTDYDGQHYTTQAVDIQSSTTHVFSLCTFDGCTAEMGGAIEGFADDMNLQVKQCSFRSCYANSEGGAIWFFQADGSDQIILSESSFIHCSTHKHGGSVETLSTLVTVSHCIFIDSMTRYDGGGMLVQASTESPDNIVSNCLFENCGTDDGSSDSYGGGGLCAYYSKKMPVTCLLFRGCFAEYETGHDLFVESGQFDSELYTYCETDSPGEKRLVVHSSIDDSFTDHSDLLVKPAKVIAVSELSETHTSSDATFTLTLSNSITGDVLILLSNEGGSRSPVLGQAPIILQ</sequence>
<reference evidence="2 3" key="1">
    <citation type="journal article" date="2022" name="bioRxiv">
        <title>Genomics of Preaxostyla Flagellates Illuminates Evolutionary Transitions and the Path Towards Mitochondrial Loss.</title>
        <authorList>
            <person name="Novak L.V.F."/>
            <person name="Treitli S.C."/>
            <person name="Pyrih J."/>
            <person name="Halakuc P."/>
            <person name="Pipaliya S.V."/>
            <person name="Vacek V."/>
            <person name="Brzon O."/>
            <person name="Soukal P."/>
            <person name="Eme L."/>
            <person name="Dacks J.B."/>
            <person name="Karnkowska A."/>
            <person name="Elias M."/>
            <person name="Hampl V."/>
        </authorList>
    </citation>
    <scope>NUCLEOTIDE SEQUENCE [LARGE SCALE GENOMIC DNA]</scope>
    <source>
        <strain evidence="2">NAU3</strain>
        <tissue evidence="2">Gut</tissue>
    </source>
</reference>
<dbReference type="Proteomes" id="UP001281761">
    <property type="component" value="Unassembled WGS sequence"/>
</dbReference>
<evidence type="ECO:0000313" key="2">
    <source>
        <dbReference type="EMBL" id="KAK2950849.1"/>
    </source>
</evidence>
<proteinExistence type="predicted"/>
<gene>
    <name evidence="2" type="ORF">BLNAU_14267</name>
</gene>
<feature type="chain" id="PRO_5045951037" description="Right handed beta helix domain-containing protein" evidence="1">
    <location>
        <begin position="23"/>
        <end position="580"/>
    </location>
</feature>
<accession>A0ABQ9XHE3</accession>
<dbReference type="EMBL" id="JARBJD010000129">
    <property type="protein sequence ID" value="KAK2950849.1"/>
    <property type="molecule type" value="Genomic_DNA"/>
</dbReference>
<dbReference type="SUPFAM" id="SSF51126">
    <property type="entry name" value="Pectin lyase-like"/>
    <property type="match status" value="1"/>
</dbReference>
<dbReference type="InterPro" id="IPR011050">
    <property type="entry name" value="Pectin_lyase_fold/virulence"/>
</dbReference>
<evidence type="ECO:0000313" key="3">
    <source>
        <dbReference type="Proteomes" id="UP001281761"/>
    </source>
</evidence>
<evidence type="ECO:0000256" key="1">
    <source>
        <dbReference type="SAM" id="SignalP"/>
    </source>
</evidence>
<evidence type="ECO:0008006" key="4">
    <source>
        <dbReference type="Google" id="ProtNLM"/>
    </source>
</evidence>
<keyword evidence="1" id="KW-0732">Signal</keyword>
<name>A0ABQ9XHE3_9EUKA</name>